<keyword evidence="2" id="KW-0812">Transmembrane</keyword>
<dbReference type="EMBL" id="CP013928">
    <property type="protein sequence ID" value="AMJ79911.1"/>
    <property type="molecule type" value="Genomic_DNA"/>
</dbReference>
<proteinExistence type="predicted"/>
<accession>A0AAC9AE56</accession>
<dbReference type="EMBL" id="CP018024">
    <property type="protein sequence ID" value="APD91120.1"/>
    <property type="molecule type" value="Genomic_DNA"/>
</dbReference>
<evidence type="ECO:0000256" key="2">
    <source>
        <dbReference type="SAM" id="Phobius"/>
    </source>
</evidence>
<reference evidence="5 7" key="2">
    <citation type="submission" date="2016-11" db="EMBL/GenBank/DDBJ databases">
        <title>Networking in microbes: conjugative elements and plasmids in the genus Alteromonas.</title>
        <authorList>
            <person name="Lopez-Perez M."/>
            <person name="Ramon-Marco N."/>
            <person name="Rodriguez-Valera F."/>
        </authorList>
    </citation>
    <scope>NUCLEOTIDE SEQUENCE [LARGE SCALE GENOMIC DNA]</scope>
    <source>
        <strain evidence="5 7">CP48</strain>
    </source>
</reference>
<sequence>MKFDSIKSRLVLMTLICVIGMGVLVVSQHYFTQQLISLNQQRDVLLRMGQDLLQMRRHEKDFLLRHDTSYFDDFLEQSYLFKGRLTTLIPLFNEYKLPVADVESLSTSIEAYSGAFQQVVLVQERIGLTQNDGLRGRILALENALAEGPLAQKAQAIEQLTTMQLATRNFQITREGYYAKQIKDMSAQFSAKYQNDPAVRGTIVQYREALIGLVDGVITLGVTHNEGLRNEFRQSAHNVETQLKGVDAALQPVIEQQEGQVRIYSLSIAALTSVVLILVLIKSFATFHRAFVNFLTFFYRCKRQYQMIDTRKLGFAELKSLAELANEMVESKRDIEARLASVEAELATKKARSS</sequence>
<gene>
    <name evidence="4" type="ORF">AV942_17250</name>
    <name evidence="5" type="ORF">BM524_15665</name>
</gene>
<feature type="transmembrane region" description="Helical" evidence="2">
    <location>
        <begin position="12"/>
        <end position="31"/>
    </location>
</feature>
<feature type="coiled-coil region" evidence="1">
    <location>
        <begin position="325"/>
        <end position="352"/>
    </location>
</feature>
<protein>
    <submittedName>
        <fullName evidence="4">Chemotaxis protein</fullName>
    </submittedName>
</protein>
<evidence type="ECO:0000313" key="4">
    <source>
        <dbReference type="EMBL" id="AMJ79911.1"/>
    </source>
</evidence>
<feature type="transmembrane region" description="Helical" evidence="2">
    <location>
        <begin position="263"/>
        <end position="281"/>
    </location>
</feature>
<dbReference type="RefSeq" id="WP_015068175.1">
    <property type="nucleotide sequence ID" value="NZ_CAKMLI010000060.1"/>
</dbReference>
<dbReference type="AlphaFoldDB" id="A0AAC9AE56"/>
<evidence type="ECO:0000313" key="6">
    <source>
        <dbReference type="Proteomes" id="UP000061468"/>
    </source>
</evidence>
<dbReference type="Proteomes" id="UP000061468">
    <property type="component" value="Chromosome"/>
</dbReference>
<reference evidence="4 6" key="1">
    <citation type="submission" date="2015-12" db="EMBL/GenBank/DDBJ databases">
        <title>Intraspecies pangenome expansion in the marine bacterium Alteromonas.</title>
        <authorList>
            <person name="Lopez-Perez M."/>
            <person name="Rodriguez-Valera F."/>
        </authorList>
    </citation>
    <scope>NUCLEOTIDE SEQUENCE [LARGE SCALE GENOMIC DNA]</scope>
    <source>
        <strain evidence="4 6">UM8</strain>
    </source>
</reference>
<dbReference type="Proteomes" id="UP000182101">
    <property type="component" value="Chromosome"/>
</dbReference>
<evidence type="ECO:0000313" key="7">
    <source>
        <dbReference type="Proteomes" id="UP000182101"/>
    </source>
</evidence>
<evidence type="ECO:0000259" key="3">
    <source>
        <dbReference type="SMART" id="SM01358"/>
    </source>
</evidence>
<keyword evidence="2" id="KW-1133">Transmembrane helix</keyword>
<evidence type="ECO:0000313" key="5">
    <source>
        <dbReference type="EMBL" id="APD91120.1"/>
    </source>
</evidence>
<name>A0AAC9AE56_9ALTE</name>
<organism evidence="4 6">
    <name type="scientific">Alteromonas mediterranea</name>
    <dbReference type="NCBI Taxonomy" id="314275"/>
    <lineage>
        <taxon>Bacteria</taxon>
        <taxon>Pseudomonadati</taxon>
        <taxon>Pseudomonadota</taxon>
        <taxon>Gammaproteobacteria</taxon>
        <taxon>Alteromonadales</taxon>
        <taxon>Alteromonadaceae</taxon>
        <taxon>Alteromonas/Salinimonas group</taxon>
        <taxon>Alteromonas</taxon>
    </lineage>
</organism>
<dbReference type="InterPro" id="IPR032255">
    <property type="entry name" value="HBM"/>
</dbReference>
<evidence type="ECO:0000256" key="1">
    <source>
        <dbReference type="SAM" id="Coils"/>
    </source>
</evidence>
<keyword evidence="1" id="KW-0175">Coiled coil</keyword>
<feature type="domain" description="HBM" evidence="3">
    <location>
        <begin position="29"/>
        <end position="259"/>
    </location>
</feature>
<dbReference type="SMART" id="SM01358">
    <property type="entry name" value="HBM"/>
    <property type="match status" value="1"/>
</dbReference>
<keyword evidence="2" id="KW-0472">Membrane</keyword>